<gene>
    <name evidence="1" type="ORF">SAMN05660836_01523</name>
</gene>
<evidence type="ECO:0000313" key="1">
    <source>
        <dbReference type="EMBL" id="SFM80163.1"/>
    </source>
</evidence>
<proteinExistence type="predicted"/>
<reference evidence="2" key="1">
    <citation type="submission" date="2016-10" db="EMBL/GenBank/DDBJ databases">
        <authorList>
            <person name="Varghese N."/>
            <person name="Submissions S."/>
        </authorList>
    </citation>
    <scope>NUCLEOTIDE SEQUENCE [LARGE SCALE GENOMIC DNA]</scope>
    <source>
        <strain evidence="2">DSM 9990</strain>
    </source>
</reference>
<name>A0A1I4TUI7_9BACT</name>
<organism evidence="1 2">
    <name type="scientific">Thermodesulforhabdus norvegica</name>
    <dbReference type="NCBI Taxonomy" id="39841"/>
    <lineage>
        <taxon>Bacteria</taxon>
        <taxon>Pseudomonadati</taxon>
        <taxon>Thermodesulfobacteriota</taxon>
        <taxon>Syntrophobacteria</taxon>
        <taxon>Syntrophobacterales</taxon>
        <taxon>Thermodesulforhabdaceae</taxon>
        <taxon>Thermodesulforhabdus</taxon>
    </lineage>
</organism>
<dbReference type="Proteomes" id="UP000199611">
    <property type="component" value="Unassembled WGS sequence"/>
</dbReference>
<evidence type="ECO:0000313" key="2">
    <source>
        <dbReference type="Proteomes" id="UP000199611"/>
    </source>
</evidence>
<accession>A0A1I4TUI7</accession>
<keyword evidence="2" id="KW-1185">Reference proteome</keyword>
<sequence length="64" mass="7511">MFNLEEVKRASGLSAGELTRLEEEIRREFEGDEMMFELHLIRAIRAIKEGWVTLEETLSKSERV</sequence>
<dbReference type="EMBL" id="FOUU01000004">
    <property type="protein sequence ID" value="SFM80163.1"/>
    <property type="molecule type" value="Genomic_DNA"/>
</dbReference>
<protein>
    <submittedName>
        <fullName evidence="1">Uncharacterized protein</fullName>
    </submittedName>
</protein>
<dbReference type="RefSeq" id="WP_093394724.1">
    <property type="nucleotide sequence ID" value="NZ_FOUU01000004.1"/>
</dbReference>
<dbReference type="AlphaFoldDB" id="A0A1I4TUI7"/>